<evidence type="ECO:0000256" key="1">
    <source>
        <dbReference type="ARBA" id="ARBA00006596"/>
    </source>
</evidence>
<dbReference type="PANTHER" id="PTHR11615">
    <property type="entry name" value="NITRATE, FORMATE, IRON DEHYDROGENASE"/>
    <property type="match status" value="1"/>
</dbReference>
<dbReference type="Proteomes" id="UP001149090">
    <property type="component" value="Unassembled WGS sequence"/>
</dbReference>
<evidence type="ECO:0000259" key="3">
    <source>
        <dbReference type="Pfam" id="PF02906"/>
    </source>
</evidence>
<dbReference type="Pfam" id="PF02906">
    <property type="entry name" value="Fe_hyd_lg_C"/>
    <property type="match status" value="1"/>
</dbReference>
<name>A0A9Q0L8I9_ANAIG</name>
<dbReference type="Pfam" id="PF02256">
    <property type="entry name" value="Fe_hyd_SSU"/>
    <property type="match status" value="1"/>
</dbReference>
<accession>A0A9Q0L8I9</accession>
<keyword evidence="5" id="KW-1185">Reference proteome</keyword>
<dbReference type="InterPro" id="IPR009016">
    <property type="entry name" value="Fe_hydrogenase"/>
</dbReference>
<dbReference type="InterPro" id="IPR004108">
    <property type="entry name" value="Fe_hydrogenase_lsu_C"/>
</dbReference>
<organism evidence="4 5">
    <name type="scientific">Anaeramoeba ignava</name>
    <name type="common">Anaerobic marine amoeba</name>
    <dbReference type="NCBI Taxonomy" id="1746090"/>
    <lineage>
        <taxon>Eukaryota</taxon>
        <taxon>Metamonada</taxon>
        <taxon>Anaeramoebidae</taxon>
        <taxon>Anaeramoeba</taxon>
    </lineage>
</organism>
<evidence type="ECO:0000259" key="2">
    <source>
        <dbReference type="Pfam" id="PF02256"/>
    </source>
</evidence>
<comment type="similarity">
    <text evidence="1">Belongs to the NARF family.</text>
</comment>
<dbReference type="AlphaFoldDB" id="A0A9Q0L8I9"/>
<evidence type="ECO:0000313" key="5">
    <source>
        <dbReference type="Proteomes" id="UP001149090"/>
    </source>
</evidence>
<sequence length="444" mass="50959">MISLRSNQKSKLQNNHFISSSIRNNFSIFLNSKQNELMQKNEKFTKMFFSQQKKNNKNKKGKKNSSIKEKLNFSQGIDLSNYDIGKVNNLLKKKEDQMIIFQITPSIEFSLCKEYGLSFGKISRGKIVSALKKLGVDYVFDTELATNFIIVEEAHELLHRLKYNGIMPMFSSSCSPWVDLVQTKYPHFIPNISSTCSPHVVLSSLIKNYWAEKNHIRPEKIKTVSVMRCSLKNDQILRKQNLLKNGLQNIDYVLTSKEFENLFRINNIEWNSLKEINTDQFFHHKPANKDININMFGFCGGLASSILKTAYEIGTGKLFHPIKFKSISGFDYIHEAQIDFNGVVITSAFVKGSANIEKYLQMTENADFLHSFTEFLACEQGCVDSDLVPFFSSSSNSFSQKKLSSDPFGVFFLNPSLQKLYQEFLGKPRSEKSKKLLNINYSKK</sequence>
<comment type="caution">
    <text evidence="4">The sequence shown here is derived from an EMBL/GenBank/DDBJ whole genome shotgun (WGS) entry which is preliminary data.</text>
</comment>
<dbReference type="EMBL" id="JAPDFW010000128">
    <property type="protein sequence ID" value="KAJ5067395.1"/>
    <property type="molecule type" value="Genomic_DNA"/>
</dbReference>
<feature type="domain" description="Iron hydrogenase large subunit C-terminal" evidence="3">
    <location>
        <begin position="99"/>
        <end position="384"/>
    </location>
</feature>
<dbReference type="InterPro" id="IPR003149">
    <property type="entry name" value="Fe_hydrogenase_ssu"/>
</dbReference>
<dbReference type="InterPro" id="IPR050340">
    <property type="entry name" value="Cytosolic_Fe-S_CAF"/>
</dbReference>
<dbReference type="Gene3D" id="3.40.950.10">
    <property type="entry name" value="Fe-only Hydrogenase (Larger Subunit), Chain L, domain 3"/>
    <property type="match status" value="1"/>
</dbReference>
<protein>
    <submittedName>
        <fullName evidence="4">Iron hydrogenase</fullName>
    </submittedName>
</protein>
<feature type="domain" description="Iron hydrogenase small subunit" evidence="2">
    <location>
        <begin position="414"/>
        <end position="443"/>
    </location>
</feature>
<gene>
    <name evidence="4" type="ORF">M0811_12948</name>
</gene>
<dbReference type="Gene3D" id="3.40.50.1780">
    <property type="match status" value="1"/>
</dbReference>
<dbReference type="Gene3D" id="4.10.260.20">
    <property type="entry name" value="Iron hydrogenase, small subunit"/>
    <property type="match status" value="1"/>
</dbReference>
<evidence type="ECO:0000313" key="4">
    <source>
        <dbReference type="EMBL" id="KAJ5067395.1"/>
    </source>
</evidence>
<dbReference type="InterPro" id="IPR036991">
    <property type="entry name" value="Fe_hydrogenase_ssu_sf"/>
</dbReference>
<reference evidence="4" key="1">
    <citation type="submission" date="2022-10" db="EMBL/GenBank/DDBJ databases">
        <title>Novel sulphate-reducing endosymbionts in the free-living metamonad Anaeramoeba.</title>
        <authorList>
            <person name="Jerlstrom-Hultqvist J."/>
            <person name="Cepicka I."/>
            <person name="Gallot-Lavallee L."/>
            <person name="Salas-Leiva D."/>
            <person name="Curtis B.A."/>
            <person name="Zahonova K."/>
            <person name="Pipaliya S."/>
            <person name="Dacks J."/>
            <person name="Roger A.J."/>
        </authorList>
    </citation>
    <scope>NUCLEOTIDE SEQUENCE</scope>
    <source>
        <strain evidence="4">BMAN</strain>
    </source>
</reference>
<proteinExistence type="inferred from homology"/>
<dbReference type="SUPFAM" id="SSF53920">
    <property type="entry name" value="Fe-only hydrogenase"/>
    <property type="match status" value="1"/>
</dbReference>